<evidence type="ECO:0000313" key="9">
    <source>
        <dbReference type="Proteomes" id="UP000645257"/>
    </source>
</evidence>
<dbReference type="GO" id="GO:0035513">
    <property type="term" value="P:oxidative RNA demethylation"/>
    <property type="evidence" value="ECO:0007669"/>
    <property type="project" value="TreeGrafter"/>
</dbReference>
<feature type="binding site" evidence="6">
    <location>
        <position position="132"/>
    </location>
    <ligand>
        <name>Fe cation</name>
        <dbReference type="ChEBI" id="CHEBI:24875"/>
        <note>catalytic</note>
    </ligand>
</feature>
<evidence type="ECO:0000256" key="1">
    <source>
        <dbReference type="ARBA" id="ARBA00022723"/>
    </source>
</evidence>
<keyword evidence="4 6" id="KW-0408">Iron</keyword>
<dbReference type="Proteomes" id="UP000645257">
    <property type="component" value="Unassembled WGS sequence"/>
</dbReference>
<keyword evidence="1 6" id="KW-0479">Metal-binding</keyword>
<reference evidence="8" key="2">
    <citation type="submission" date="2020-09" db="EMBL/GenBank/DDBJ databases">
        <authorList>
            <person name="Sun Q."/>
            <person name="Kim S."/>
        </authorList>
    </citation>
    <scope>NUCLEOTIDE SEQUENCE</scope>
    <source>
        <strain evidence="8">KCTC 32182</strain>
    </source>
</reference>
<dbReference type="PROSITE" id="PS51471">
    <property type="entry name" value="FE2OG_OXY"/>
    <property type="match status" value="1"/>
</dbReference>
<dbReference type="NCBIfam" id="NF011930">
    <property type="entry name" value="PRK15401.1"/>
    <property type="match status" value="1"/>
</dbReference>
<comment type="caution">
    <text evidence="8">The sequence shown here is derived from an EMBL/GenBank/DDBJ whole genome shotgun (WGS) entry which is preliminary data.</text>
</comment>
<dbReference type="AlphaFoldDB" id="A0A918UAR9"/>
<evidence type="ECO:0000256" key="6">
    <source>
        <dbReference type="PIRSR" id="PIRSR604574-2"/>
    </source>
</evidence>
<sequence>MTEDLFGGPPGEAERIGAGSALLRGFALPSAADLVAAVDAVISAAPFRRMSTPGGQAMSVTMSNAGALGWITDRRGYRYSPVDPQSGRPWPPLPGCVLSLGRAAAALAGYEDFVPDACLINRYEPGSRMSLHQDRDEKDFDAPIVSISLGLPAVFLFGGLSRSERTARVTLAHGDVLVWGGPDRLRFHGVMPLGAGEHPVTGACRINLTLRKAG</sequence>
<feature type="binding site" evidence="5">
    <location>
        <begin position="77"/>
        <end position="79"/>
    </location>
    <ligand>
        <name>substrate</name>
    </ligand>
</feature>
<feature type="binding site" evidence="5">
    <location>
        <begin position="205"/>
        <end position="211"/>
    </location>
    <ligand>
        <name>2-oxoglutarate</name>
        <dbReference type="ChEBI" id="CHEBI:16810"/>
    </ligand>
</feature>
<dbReference type="RefSeq" id="WP_189535776.1">
    <property type="nucleotide sequence ID" value="NZ_BMYX01000019.1"/>
</dbReference>
<keyword evidence="2 8" id="KW-0223">Dioxygenase</keyword>
<evidence type="ECO:0000256" key="4">
    <source>
        <dbReference type="ARBA" id="ARBA00023004"/>
    </source>
</evidence>
<keyword evidence="3" id="KW-0560">Oxidoreductase</keyword>
<protein>
    <submittedName>
        <fullName evidence="8">Alpha-ketoglutarate-dependent dioxygenase AlkB</fullName>
    </submittedName>
</protein>
<evidence type="ECO:0000259" key="7">
    <source>
        <dbReference type="PROSITE" id="PS51471"/>
    </source>
</evidence>
<dbReference type="GO" id="GO:0035515">
    <property type="term" value="F:oxidative RNA demethylase activity"/>
    <property type="evidence" value="ECO:0007669"/>
    <property type="project" value="TreeGrafter"/>
</dbReference>
<dbReference type="InterPro" id="IPR005123">
    <property type="entry name" value="Oxoglu/Fe-dep_dioxygenase_dom"/>
</dbReference>
<dbReference type="PANTHER" id="PTHR16557">
    <property type="entry name" value="ALKYLATED DNA REPAIR PROTEIN ALKB-RELATED"/>
    <property type="match status" value="1"/>
</dbReference>
<evidence type="ECO:0000256" key="5">
    <source>
        <dbReference type="PIRSR" id="PIRSR604574-1"/>
    </source>
</evidence>
<dbReference type="InterPro" id="IPR037151">
    <property type="entry name" value="AlkB-like_sf"/>
</dbReference>
<accession>A0A918UAR9</accession>
<dbReference type="GO" id="GO:0005737">
    <property type="term" value="C:cytoplasm"/>
    <property type="evidence" value="ECO:0007669"/>
    <property type="project" value="TreeGrafter"/>
</dbReference>
<proteinExistence type="predicted"/>
<dbReference type="GO" id="GO:0008198">
    <property type="term" value="F:ferrous iron binding"/>
    <property type="evidence" value="ECO:0007669"/>
    <property type="project" value="TreeGrafter"/>
</dbReference>
<dbReference type="GO" id="GO:0035516">
    <property type="term" value="F:broad specificity oxidative DNA demethylase activity"/>
    <property type="evidence" value="ECO:0007669"/>
    <property type="project" value="TreeGrafter"/>
</dbReference>
<reference evidence="8" key="1">
    <citation type="journal article" date="2014" name="Int. J. Syst. Evol. Microbiol.">
        <title>Complete genome sequence of Corynebacterium casei LMG S-19264T (=DSM 44701T), isolated from a smear-ripened cheese.</title>
        <authorList>
            <consortium name="US DOE Joint Genome Institute (JGI-PGF)"/>
            <person name="Walter F."/>
            <person name="Albersmeier A."/>
            <person name="Kalinowski J."/>
            <person name="Ruckert C."/>
        </authorList>
    </citation>
    <scope>NUCLEOTIDE SEQUENCE</scope>
    <source>
        <strain evidence="8">KCTC 32182</strain>
    </source>
</reference>
<dbReference type="EMBL" id="BMYX01000019">
    <property type="protein sequence ID" value="GGY24227.1"/>
    <property type="molecule type" value="Genomic_DNA"/>
</dbReference>
<organism evidence="8 9">
    <name type="scientific">Paludibacterium paludis</name>
    <dbReference type="NCBI Taxonomy" id="1225769"/>
    <lineage>
        <taxon>Bacteria</taxon>
        <taxon>Pseudomonadati</taxon>
        <taxon>Pseudomonadota</taxon>
        <taxon>Betaproteobacteria</taxon>
        <taxon>Neisseriales</taxon>
        <taxon>Chromobacteriaceae</taxon>
        <taxon>Paludibacterium</taxon>
    </lineage>
</organism>
<keyword evidence="9" id="KW-1185">Reference proteome</keyword>
<gene>
    <name evidence="8" type="primary">alkB</name>
    <name evidence="8" type="ORF">GCM10011289_29960</name>
</gene>
<name>A0A918UAR9_9NEIS</name>
<feature type="binding site" evidence="5">
    <location>
        <position position="162"/>
    </location>
    <ligand>
        <name>substrate</name>
    </ligand>
</feature>
<feature type="binding site" evidence="6">
    <location>
        <position position="188"/>
    </location>
    <ligand>
        <name>Fe cation</name>
        <dbReference type="ChEBI" id="CHEBI:24875"/>
        <note>catalytic</note>
    </ligand>
</feature>
<dbReference type="Gene3D" id="2.60.120.590">
    <property type="entry name" value="Alpha-ketoglutarate-dependent dioxygenase AlkB-like"/>
    <property type="match status" value="1"/>
</dbReference>
<feature type="domain" description="Fe2OG dioxygenase" evidence="7">
    <location>
        <begin position="114"/>
        <end position="214"/>
    </location>
</feature>
<evidence type="ECO:0000256" key="3">
    <source>
        <dbReference type="ARBA" id="ARBA00023002"/>
    </source>
</evidence>
<feature type="binding site" evidence="6">
    <location>
        <position position="134"/>
    </location>
    <ligand>
        <name>Fe cation</name>
        <dbReference type="ChEBI" id="CHEBI:24875"/>
        <note>catalytic</note>
    </ligand>
</feature>
<feature type="binding site" evidence="5">
    <location>
        <position position="70"/>
    </location>
    <ligand>
        <name>substrate</name>
    </ligand>
</feature>
<dbReference type="SUPFAM" id="SSF51197">
    <property type="entry name" value="Clavaminate synthase-like"/>
    <property type="match status" value="1"/>
</dbReference>
<dbReference type="Pfam" id="PF13532">
    <property type="entry name" value="2OG-FeII_Oxy_2"/>
    <property type="match status" value="1"/>
</dbReference>
<evidence type="ECO:0000256" key="2">
    <source>
        <dbReference type="ARBA" id="ARBA00022964"/>
    </source>
</evidence>
<feature type="binding site" evidence="5">
    <location>
        <position position="136"/>
    </location>
    <ligand>
        <name>substrate</name>
    </ligand>
</feature>
<feature type="binding site" evidence="5">
    <location>
        <begin position="121"/>
        <end position="123"/>
    </location>
    <ligand>
        <name>2-oxoglutarate</name>
        <dbReference type="ChEBI" id="CHEBI:16810"/>
    </ligand>
</feature>
<dbReference type="InterPro" id="IPR004574">
    <property type="entry name" value="Alkb"/>
</dbReference>
<comment type="cofactor">
    <cofactor evidence="6">
        <name>Fe(2+)</name>
        <dbReference type="ChEBI" id="CHEBI:29033"/>
    </cofactor>
    <text evidence="6">Binds 1 Fe(2+) ion per subunit.</text>
</comment>
<dbReference type="InterPro" id="IPR027450">
    <property type="entry name" value="AlkB-like"/>
</dbReference>
<evidence type="ECO:0000313" key="8">
    <source>
        <dbReference type="EMBL" id="GGY24227.1"/>
    </source>
</evidence>
<dbReference type="PANTHER" id="PTHR16557:SF2">
    <property type="entry name" value="NUCLEIC ACID DIOXYGENASE ALKBH1"/>
    <property type="match status" value="1"/>
</dbReference>